<dbReference type="AlphaFoldDB" id="A0A3M7QKY9"/>
<dbReference type="EMBL" id="REGN01005809">
    <property type="protein sequence ID" value="RNA11952.1"/>
    <property type="molecule type" value="Genomic_DNA"/>
</dbReference>
<keyword evidence="1" id="KW-1133">Transmembrane helix</keyword>
<protein>
    <submittedName>
        <fullName evidence="2">Uncharacterized protein</fullName>
    </submittedName>
</protein>
<dbReference type="Proteomes" id="UP000276133">
    <property type="component" value="Unassembled WGS sequence"/>
</dbReference>
<feature type="transmembrane region" description="Helical" evidence="1">
    <location>
        <begin position="39"/>
        <end position="61"/>
    </location>
</feature>
<proteinExistence type="predicted"/>
<keyword evidence="3" id="KW-1185">Reference proteome</keyword>
<sequence>MSTLCILKKIDIFSDLNDRAETKIPNFESDTSKNLKTTLINVIFLLKISTNLMFLNSFIFIPSEKLASIFFYHF</sequence>
<comment type="caution">
    <text evidence="2">The sequence shown here is derived from an EMBL/GenBank/DDBJ whole genome shotgun (WGS) entry which is preliminary data.</text>
</comment>
<accession>A0A3M7QKY9</accession>
<evidence type="ECO:0000313" key="3">
    <source>
        <dbReference type="Proteomes" id="UP000276133"/>
    </source>
</evidence>
<evidence type="ECO:0000256" key="1">
    <source>
        <dbReference type="SAM" id="Phobius"/>
    </source>
</evidence>
<name>A0A3M7QKY9_BRAPC</name>
<evidence type="ECO:0000313" key="2">
    <source>
        <dbReference type="EMBL" id="RNA11952.1"/>
    </source>
</evidence>
<keyword evidence="1" id="KW-0472">Membrane</keyword>
<reference evidence="2 3" key="1">
    <citation type="journal article" date="2018" name="Sci. Rep.">
        <title>Genomic signatures of local adaptation to the degree of environmental predictability in rotifers.</title>
        <authorList>
            <person name="Franch-Gras L."/>
            <person name="Hahn C."/>
            <person name="Garcia-Roger E.M."/>
            <person name="Carmona M.J."/>
            <person name="Serra M."/>
            <person name="Gomez A."/>
        </authorList>
    </citation>
    <scope>NUCLEOTIDE SEQUENCE [LARGE SCALE GENOMIC DNA]</scope>
    <source>
        <strain evidence="2">HYR1</strain>
    </source>
</reference>
<keyword evidence="1" id="KW-0812">Transmembrane</keyword>
<organism evidence="2 3">
    <name type="scientific">Brachionus plicatilis</name>
    <name type="common">Marine rotifer</name>
    <name type="synonym">Brachionus muelleri</name>
    <dbReference type="NCBI Taxonomy" id="10195"/>
    <lineage>
        <taxon>Eukaryota</taxon>
        <taxon>Metazoa</taxon>
        <taxon>Spiralia</taxon>
        <taxon>Gnathifera</taxon>
        <taxon>Rotifera</taxon>
        <taxon>Eurotatoria</taxon>
        <taxon>Monogononta</taxon>
        <taxon>Pseudotrocha</taxon>
        <taxon>Ploima</taxon>
        <taxon>Brachionidae</taxon>
        <taxon>Brachionus</taxon>
    </lineage>
</organism>
<gene>
    <name evidence="2" type="ORF">BpHYR1_032898</name>
</gene>